<dbReference type="EMBL" id="JAUJQL010000001">
    <property type="protein sequence ID" value="MDN7521615.1"/>
    <property type="molecule type" value="Genomic_DNA"/>
</dbReference>
<keyword evidence="2" id="KW-1185">Reference proteome</keyword>
<dbReference type="RefSeq" id="WP_301770442.1">
    <property type="nucleotide sequence ID" value="NZ_JAUJQL010000001.1"/>
</dbReference>
<protein>
    <recommendedName>
        <fullName evidence="3">Sialidase domain-containing protein</fullName>
    </recommendedName>
</protein>
<organism evidence="1 2">
    <name type="scientific">Burkholderia orbicola</name>
    <dbReference type="NCBI Taxonomy" id="2978683"/>
    <lineage>
        <taxon>Bacteria</taxon>
        <taxon>Pseudomonadati</taxon>
        <taxon>Pseudomonadota</taxon>
        <taxon>Betaproteobacteria</taxon>
        <taxon>Burkholderiales</taxon>
        <taxon>Burkholderiaceae</taxon>
        <taxon>Burkholderia</taxon>
        <taxon>Burkholderia cepacia complex</taxon>
    </lineage>
</organism>
<accession>A0ABT8NKD7</accession>
<proteinExistence type="predicted"/>
<comment type="caution">
    <text evidence="1">The sequence shown here is derived from an EMBL/GenBank/DDBJ whole genome shotgun (WGS) entry which is preliminary data.</text>
</comment>
<reference evidence="1" key="1">
    <citation type="submission" date="2023-07" db="EMBL/GenBank/DDBJ databases">
        <title>A collection of bacterial strains from the Burkholderia cepacia Research Laboratory and Repository.</title>
        <authorList>
            <person name="Lipuma J."/>
            <person name="Spilker T."/>
            <person name="Caverly L."/>
        </authorList>
    </citation>
    <scope>NUCLEOTIDE SEQUENCE</scope>
    <source>
        <strain evidence="1">AU45194</strain>
    </source>
</reference>
<gene>
    <name evidence="1" type="ORF">QZM70_01625</name>
</gene>
<evidence type="ECO:0000313" key="2">
    <source>
        <dbReference type="Proteomes" id="UP001172217"/>
    </source>
</evidence>
<name>A0ABT8NKD7_9BURK</name>
<dbReference type="Proteomes" id="UP001172217">
    <property type="component" value="Unassembled WGS sequence"/>
</dbReference>
<evidence type="ECO:0000313" key="1">
    <source>
        <dbReference type="EMBL" id="MDN7521615.1"/>
    </source>
</evidence>
<sequence length="157" mass="17730">MSAPATAGGYALYTLSLLDHESGDDTAPDRARRTGVLSTWANTRPERVRQVTTFDRKLILSGLDVGRDGLLLVYATDPGHAIDDPPIPLMISSTDAGKTWKQNVDGIVYHNRYFNQDTNTLYSLLDERLRKLSFPVRNNRALQDRIPLLRRKTQFDE</sequence>
<evidence type="ECO:0008006" key="3">
    <source>
        <dbReference type="Google" id="ProtNLM"/>
    </source>
</evidence>